<evidence type="ECO:0000256" key="3">
    <source>
        <dbReference type="SAM" id="Phobius"/>
    </source>
</evidence>
<dbReference type="GeneID" id="7837552"/>
<dbReference type="PIRSF" id="PIRSF005211">
    <property type="entry name" value="Ab_hydro_YheT"/>
    <property type="match status" value="1"/>
</dbReference>
<dbReference type="PANTHER" id="PTHR10794:SF63">
    <property type="entry name" value="ALPHA_BETA HYDROLASE 1, ISOFORM A"/>
    <property type="match status" value="1"/>
</dbReference>
<dbReference type="InterPro" id="IPR050960">
    <property type="entry name" value="AB_hydrolase_4_sf"/>
</dbReference>
<dbReference type="EMBL" id="GG662665">
    <property type="protein sequence ID" value="EAR85536.2"/>
    <property type="molecule type" value="Genomic_DNA"/>
</dbReference>
<dbReference type="SUPFAM" id="SSF53474">
    <property type="entry name" value="alpha/beta-Hydrolases"/>
    <property type="match status" value="1"/>
</dbReference>
<keyword evidence="3" id="KW-0812">Transmembrane</keyword>
<feature type="transmembrane region" description="Helical" evidence="3">
    <location>
        <begin position="24"/>
        <end position="46"/>
    </location>
</feature>
<accession>I7M059</accession>
<dbReference type="RefSeq" id="XP_001033199.2">
    <property type="nucleotide sequence ID" value="XM_001033199.3"/>
</dbReference>
<dbReference type="InterPro" id="IPR029058">
    <property type="entry name" value="AB_hydrolase_fold"/>
</dbReference>
<dbReference type="KEGG" id="tet:TTHERM_00442860"/>
<dbReference type="PANTHER" id="PTHR10794">
    <property type="entry name" value="ABHYDROLASE DOMAIN-CONTAINING PROTEIN"/>
    <property type="match status" value="1"/>
</dbReference>
<evidence type="ECO:0000256" key="2">
    <source>
        <dbReference type="PIRSR" id="PIRSR005211-1"/>
    </source>
</evidence>
<proteinExistence type="inferred from homology"/>
<dbReference type="STRING" id="312017.I7M059"/>
<keyword evidence="3" id="KW-0472">Membrane</keyword>
<comment type="similarity">
    <text evidence="1">Belongs to the AB hydrolase superfamily. AB hydrolase 4 family.</text>
</comment>
<name>I7M059_TETTS</name>
<evidence type="ECO:0000313" key="5">
    <source>
        <dbReference type="EMBL" id="EAR85536.2"/>
    </source>
</evidence>
<dbReference type="Proteomes" id="UP000009168">
    <property type="component" value="Unassembled WGS sequence"/>
</dbReference>
<keyword evidence="5" id="KW-0378">Hydrolase</keyword>
<evidence type="ECO:0000259" key="4">
    <source>
        <dbReference type="Pfam" id="PF00561"/>
    </source>
</evidence>
<feature type="active site" description="Charge relay system" evidence="2">
    <location>
        <position position="374"/>
    </location>
</feature>
<keyword evidence="6" id="KW-1185">Reference proteome</keyword>
<dbReference type="GO" id="GO:0047372">
    <property type="term" value="F:monoacylglycerol lipase activity"/>
    <property type="evidence" value="ECO:0007669"/>
    <property type="project" value="TreeGrafter"/>
</dbReference>
<dbReference type="AlphaFoldDB" id="I7M059"/>
<dbReference type="InterPro" id="IPR012020">
    <property type="entry name" value="ABHD4"/>
</dbReference>
<protein>
    <submittedName>
        <fullName evidence="5">Alpha/beta fold hydrolase</fullName>
    </submittedName>
</protein>
<feature type="active site" description="Charge relay system" evidence="2">
    <location>
        <position position="218"/>
    </location>
</feature>
<dbReference type="eggNOG" id="KOG1838">
    <property type="taxonomic scope" value="Eukaryota"/>
</dbReference>
<feature type="domain" description="AB hydrolase-1" evidence="4">
    <location>
        <begin position="139"/>
        <end position="379"/>
    </location>
</feature>
<dbReference type="OrthoDB" id="247542at2759"/>
<organism evidence="5 6">
    <name type="scientific">Tetrahymena thermophila (strain SB210)</name>
    <dbReference type="NCBI Taxonomy" id="312017"/>
    <lineage>
        <taxon>Eukaryota</taxon>
        <taxon>Sar</taxon>
        <taxon>Alveolata</taxon>
        <taxon>Ciliophora</taxon>
        <taxon>Intramacronucleata</taxon>
        <taxon>Oligohymenophorea</taxon>
        <taxon>Hymenostomatida</taxon>
        <taxon>Tetrahymenina</taxon>
        <taxon>Tetrahymenidae</taxon>
        <taxon>Tetrahymena</taxon>
    </lineage>
</organism>
<reference evidence="6" key="1">
    <citation type="journal article" date="2006" name="PLoS Biol.">
        <title>Macronuclear genome sequence of the ciliate Tetrahymena thermophila, a model eukaryote.</title>
        <authorList>
            <person name="Eisen J.A."/>
            <person name="Coyne R.S."/>
            <person name="Wu M."/>
            <person name="Wu D."/>
            <person name="Thiagarajan M."/>
            <person name="Wortman J.R."/>
            <person name="Badger J.H."/>
            <person name="Ren Q."/>
            <person name="Amedeo P."/>
            <person name="Jones K.M."/>
            <person name="Tallon L.J."/>
            <person name="Delcher A.L."/>
            <person name="Salzberg S.L."/>
            <person name="Silva J.C."/>
            <person name="Haas B.J."/>
            <person name="Majoros W.H."/>
            <person name="Farzad M."/>
            <person name="Carlton J.M."/>
            <person name="Smith R.K. Jr."/>
            <person name="Garg J."/>
            <person name="Pearlman R.E."/>
            <person name="Karrer K.M."/>
            <person name="Sun L."/>
            <person name="Manning G."/>
            <person name="Elde N.C."/>
            <person name="Turkewitz A.P."/>
            <person name="Asai D.J."/>
            <person name="Wilkes D.E."/>
            <person name="Wang Y."/>
            <person name="Cai H."/>
            <person name="Collins K."/>
            <person name="Stewart B.A."/>
            <person name="Lee S.R."/>
            <person name="Wilamowska K."/>
            <person name="Weinberg Z."/>
            <person name="Ruzzo W.L."/>
            <person name="Wloga D."/>
            <person name="Gaertig J."/>
            <person name="Frankel J."/>
            <person name="Tsao C.-C."/>
            <person name="Gorovsky M.A."/>
            <person name="Keeling P.J."/>
            <person name="Waller R.F."/>
            <person name="Patron N.J."/>
            <person name="Cherry J.M."/>
            <person name="Stover N.A."/>
            <person name="Krieger C.J."/>
            <person name="del Toro C."/>
            <person name="Ryder H.F."/>
            <person name="Williamson S.C."/>
            <person name="Barbeau R.A."/>
            <person name="Hamilton E.P."/>
            <person name="Orias E."/>
        </authorList>
    </citation>
    <scope>NUCLEOTIDE SEQUENCE [LARGE SCALE GENOMIC DNA]</scope>
    <source>
        <strain evidence="6">SB210</strain>
    </source>
</reference>
<dbReference type="InParanoid" id="I7M059"/>
<evidence type="ECO:0000256" key="1">
    <source>
        <dbReference type="ARBA" id="ARBA00010884"/>
    </source>
</evidence>
<evidence type="ECO:0000313" key="6">
    <source>
        <dbReference type="Proteomes" id="UP000009168"/>
    </source>
</evidence>
<dbReference type="Gene3D" id="3.40.50.1820">
    <property type="entry name" value="alpha/beta hydrolase"/>
    <property type="match status" value="1"/>
</dbReference>
<dbReference type="InterPro" id="IPR000073">
    <property type="entry name" value="AB_hydrolase_1"/>
</dbReference>
<dbReference type="GO" id="GO:0034338">
    <property type="term" value="F:short-chain carboxylesterase activity"/>
    <property type="evidence" value="ECO:0007669"/>
    <property type="project" value="TreeGrafter"/>
</dbReference>
<sequence length="406" mass="46966">MRGNNIKFILILAMAYFGLKWRQITILEVITTSLFFSITYVTFTFFTKNKAKLYYQHNSKNQKIIENCPTIKSQRYQPPFLFQQSFIQLLAFQIFVGLKKNLKFSKEKVVDPQGNIEGISVSWPEDLNKRQIKRPDVLFFVLPGLTGGDTDSYIHQLVDHIFSQGYRSVVYNYRLLSHELSFEKTKDHINLITDLRLTIEYIKKQYPQFKHIVAIGHSYGANQIVNYLGKYNSDPIIKAAASVANPYCMSISSKFIVGTIYDWFLARLLANKLKSVQNTFDLAPKEWGINMEKALNATTLYEFDNNITIKFYGYPTVDTYYRKFGCINEILNVSVPLFCLSASDDDIAHQKALPRDEALVNPNIILMETDKGSHVVWLEGNNPFNMKCWYPKPVLEFMNHVISELN</sequence>
<keyword evidence="3" id="KW-1133">Transmembrane helix</keyword>
<gene>
    <name evidence="5" type="ORF">TTHERM_00442860</name>
</gene>
<dbReference type="Pfam" id="PF00561">
    <property type="entry name" value="Abhydrolase_1"/>
    <property type="match status" value="1"/>
</dbReference>
<feature type="active site" description="Charge relay system" evidence="2">
    <location>
        <position position="345"/>
    </location>
</feature>